<dbReference type="Proteomes" id="UP000183832">
    <property type="component" value="Unassembled WGS sequence"/>
</dbReference>
<evidence type="ECO:0000313" key="2">
    <source>
        <dbReference type="Proteomes" id="UP000183832"/>
    </source>
</evidence>
<evidence type="ECO:0000313" key="1">
    <source>
        <dbReference type="EMBL" id="CRK89995.1"/>
    </source>
</evidence>
<sequence length="63" mass="7341">MKLMIMTSKKQRVSCNMELLALMSTILNKGVTHDLVTKEQLQRLYKKEVNSYCMMLLSESPFI</sequence>
<name>A0A1J1HPV3_9DIPT</name>
<dbReference type="AlphaFoldDB" id="A0A1J1HPV3"/>
<protein>
    <submittedName>
        <fullName evidence="1">CLUMA_CG003721, isoform A</fullName>
    </submittedName>
</protein>
<keyword evidence="2" id="KW-1185">Reference proteome</keyword>
<reference evidence="1 2" key="1">
    <citation type="submission" date="2015-04" db="EMBL/GenBank/DDBJ databases">
        <authorList>
            <person name="Syromyatnikov M.Y."/>
            <person name="Popov V.N."/>
        </authorList>
    </citation>
    <scope>NUCLEOTIDE SEQUENCE [LARGE SCALE GENOMIC DNA]</scope>
</reference>
<accession>A0A1J1HPV3</accession>
<dbReference type="EMBL" id="CVRI01000015">
    <property type="protein sequence ID" value="CRK89995.1"/>
    <property type="molecule type" value="Genomic_DNA"/>
</dbReference>
<gene>
    <name evidence="1" type="ORF">CLUMA_CG003721</name>
</gene>
<proteinExistence type="predicted"/>
<organism evidence="1 2">
    <name type="scientific">Clunio marinus</name>
    <dbReference type="NCBI Taxonomy" id="568069"/>
    <lineage>
        <taxon>Eukaryota</taxon>
        <taxon>Metazoa</taxon>
        <taxon>Ecdysozoa</taxon>
        <taxon>Arthropoda</taxon>
        <taxon>Hexapoda</taxon>
        <taxon>Insecta</taxon>
        <taxon>Pterygota</taxon>
        <taxon>Neoptera</taxon>
        <taxon>Endopterygota</taxon>
        <taxon>Diptera</taxon>
        <taxon>Nematocera</taxon>
        <taxon>Chironomoidea</taxon>
        <taxon>Chironomidae</taxon>
        <taxon>Clunio</taxon>
    </lineage>
</organism>